<evidence type="ECO:0000256" key="2">
    <source>
        <dbReference type="SAM" id="Phobius"/>
    </source>
</evidence>
<feature type="transmembrane region" description="Helical" evidence="2">
    <location>
        <begin position="67"/>
        <end position="84"/>
    </location>
</feature>
<organism evidence="3 4">
    <name type="scientific">Akkermansia biwaensis</name>
    <dbReference type="NCBI Taxonomy" id="2946555"/>
    <lineage>
        <taxon>Bacteria</taxon>
        <taxon>Pseudomonadati</taxon>
        <taxon>Verrucomicrobiota</taxon>
        <taxon>Verrucomicrobiia</taxon>
        <taxon>Verrucomicrobiales</taxon>
        <taxon>Akkermansiaceae</taxon>
        <taxon>Akkermansia</taxon>
    </lineage>
</organism>
<gene>
    <name evidence="3" type="ORF">Abiwalacus_23200</name>
</gene>
<reference evidence="3" key="1">
    <citation type="submission" date="2022-06" db="EMBL/GenBank/DDBJ databases">
        <title>Akkermansia biwalacus sp. nov., an anaerobic mucin-degrading bacterium isolated from human intestine.</title>
        <authorList>
            <person name="Kobayashi Y."/>
            <person name="Inoue S."/>
            <person name="Kawahara T."/>
            <person name="Kohda N."/>
        </authorList>
    </citation>
    <scope>NUCLEOTIDE SEQUENCE</scope>
    <source>
        <strain evidence="3">WON2089</strain>
    </source>
</reference>
<feature type="transmembrane region" description="Helical" evidence="2">
    <location>
        <begin position="104"/>
        <end position="123"/>
    </location>
</feature>
<feature type="region of interest" description="Disordered" evidence="1">
    <location>
        <begin position="129"/>
        <end position="148"/>
    </location>
</feature>
<sequence>MIIMPPQVFSVKKTFAATFFPEMPDLLRRQAADLRKIGTAGEICLNGVPACFNLSQKMKRPISLHRTLAATALAAFFLAGSLQAQEPAGMEKEPSGTEESGISTPRRVAGLGVLAFLIGWMVWRNGSRRHRDAGQDTETGNDDTGPKE</sequence>
<dbReference type="EMBL" id="AP025943">
    <property type="protein sequence ID" value="BDL44746.1"/>
    <property type="molecule type" value="Genomic_DNA"/>
</dbReference>
<evidence type="ECO:0000313" key="4">
    <source>
        <dbReference type="Proteomes" id="UP001062263"/>
    </source>
</evidence>
<keyword evidence="2" id="KW-0812">Transmembrane</keyword>
<proteinExistence type="predicted"/>
<evidence type="ECO:0000313" key="3">
    <source>
        <dbReference type="EMBL" id="BDL44746.1"/>
    </source>
</evidence>
<accession>A0ABM7ZJG2</accession>
<evidence type="ECO:0000256" key="1">
    <source>
        <dbReference type="SAM" id="MobiDB-lite"/>
    </source>
</evidence>
<keyword evidence="2" id="KW-0472">Membrane</keyword>
<keyword evidence="4" id="KW-1185">Reference proteome</keyword>
<dbReference type="Proteomes" id="UP001062263">
    <property type="component" value="Chromosome"/>
</dbReference>
<keyword evidence="2" id="KW-1133">Transmembrane helix</keyword>
<name>A0ABM7ZJG2_9BACT</name>
<protein>
    <submittedName>
        <fullName evidence="3">Uncharacterized protein</fullName>
    </submittedName>
</protein>